<accession>A0A919J5G4</accession>
<evidence type="ECO:0000313" key="5">
    <source>
        <dbReference type="EMBL" id="GIE13702.1"/>
    </source>
</evidence>
<evidence type="ECO:0000313" key="6">
    <source>
        <dbReference type="Proteomes" id="UP000598174"/>
    </source>
</evidence>
<keyword evidence="2" id="KW-0808">Transferase</keyword>
<dbReference type="RefSeq" id="WP_203820143.1">
    <property type="nucleotide sequence ID" value="NZ_BAAABP010000002.1"/>
</dbReference>
<evidence type="ECO:0000256" key="2">
    <source>
        <dbReference type="ARBA" id="ARBA00022679"/>
    </source>
</evidence>
<gene>
    <name evidence="5" type="ORF">Afe05nite_55420</name>
</gene>
<dbReference type="PANTHER" id="PTHR43085">
    <property type="entry name" value="HEXOKINASE FAMILY MEMBER"/>
    <property type="match status" value="1"/>
</dbReference>
<proteinExistence type="inferred from homology"/>
<sequence>MRVFVTGSIATDHLMTFSGRFTEQLIPEQLHTVSLSFLVDDLVVRRGGVAANIAYGLGLLGLRPVLAGAVGPDFADYRTWLQDHGVDTSGVLVSPRHHTARFVCTTDAAQNQIASFYAGAMSEARHIGLGELAERVGGPHLVLIGANDPEAMLRHVAECRARGYVYASDISQQLALLDRESVRRLVTGAAFLFTNEYEHELLTSRTGWSTEEVLDRAGTWVTTLGPAGVRLQRANESAVEVRPPGVVESVDPTGAGDAFRAGFLAAATRGLDLVRAAQLGCLLAGRSLVVPGPQDYDWDDASARETLSTAYGPEVADQILSRLATEPALSRV</sequence>
<dbReference type="AlphaFoldDB" id="A0A919J5G4"/>
<reference evidence="5" key="1">
    <citation type="submission" date="2021-01" db="EMBL/GenBank/DDBJ databases">
        <title>Whole genome shotgun sequence of Actinoplanes ferrugineus NBRC 15555.</title>
        <authorList>
            <person name="Komaki H."/>
            <person name="Tamura T."/>
        </authorList>
    </citation>
    <scope>NUCLEOTIDE SEQUENCE</scope>
    <source>
        <strain evidence="5">NBRC 15555</strain>
    </source>
</reference>
<protein>
    <submittedName>
        <fullName evidence="5">Kinase</fullName>
    </submittedName>
</protein>
<dbReference type="EMBL" id="BOMM01000050">
    <property type="protein sequence ID" value="GIE13702.1"/>
    <property type="molecule type" value="Genomic_DNA"/>
</dbReference>
<dbReference type="Proteomes" id="UP000598174">
    <property type="component" value="Unassembled WGS sequence"/>
</dbReference>
<evidence type="ECO:0000259" key="4">
    <source>
        <dbReference type="Pfam" id="PF00294"/>
    </source>
</evidence>
<keyword evidence="3 5" id="KW-0418">Kinase</keyword>
<dbReference type="InterPro" id="IPR002173">
    <property type="entry name" value="Carboh/pur_kinase_PfkB_CS"/>
</dbReference>
<comment type="caution">
    <text evidence="5">The sequence shown here is derived from an EMBL/GenBank/DDBJ whole genome shotgun (WGS) entry which is preliminary data.</text>
</comment>
<dbReference type="InterPro" id="IPR050306">
    <property type="entry name" value="PfkB_Carbo_kinase"/>
</dbReference>
<dbReference type="SUPFAM" id="SSF53613">
    <property type="entry name" value="Ribokinase-like"/>
    <property type="match status" value="1"/>
</dbReference>
<feature type="domain" description="Carbohydrate kinase PfkB" evidence="4">
    <location>
        <begin position="30"/>
        <end position="294"/>
    </location>
</feature>
<dbReference type="PROSITE" id="PS00584">
    <property type="entry name" value="PFKB_KINASES_2"/>
    <property type="match status" value="1"/>
</dbReference>
<evidence type="ECO:0000256" key="1">
    <source>
        <dbReference type="ARBA" id="ARBA00010688"/>
    </source>
</evidence>
<dbReference type="CDD" id="cd01942">
    <property type="entry name" value="ribokinase_group_A"/>
    <property type="match status" value="1"/>
</dbReference>
<evidence type="ECO:0000256" key="3">
    <source>
        <dbReference type="ARBA" id="ARBA00022777"/>
    </source>
</evidence>
<comment type="similarity">
    <text evidence="1">Belongs to the carbohydrate kinase PfkB family.</text>
</comment>
<dbReference type="InterPro" id="IPR029056">
    <property type="entry name" value="Ribokinase-like"/>
</dbReference>
<dbReference type="PANTHER" id="PTHR43085:SF46">
    <property type="entry name" value="ADENOSINE KINASE"/>
    <property type="match status" value="1"/>
</dbReference>
<dbReference type="GO" id="GO:0016301">
    <property type="term" value="F:kinase activity"/>
    <property type="evidence" value="ECO:0007669"/>
    <property type="project" value="UniProtKB-KW"/>
</dbReference>
<organism evidence="5 6">
    <name type="scientific">Paractinoplanes ferrugineus</name>
    <dbReference type="NCBI Taxonomy" id="113564"/>
    <lineage>
        <taxon>Bacteria</taxon>
        <taxon>Bacillati</taxon>
        <taxon>Actinomycetota</taxon>
        <taxon>Actinomycetes</taxon>
        <taxon>Micromonosporales</taxon>
        <taxon>Micromonosporaceae</taxon>
        <taxon>Paractinoplanes</taxon>
    </lineage>
</organism>
<name>A0A919J5G4_9ACTN</name>
<dbReference type="InterPro" id="IPR011611">
    <property type="entry name" value="PfkB_dom"/>
</dbReference>
<keyword evidence="6" id="KW-1185">Reference proteome</keyword>
<dbReference type="PROSITE" id="PS00583">
    <property type="entry name" value="PFKB_KINASES_1"/>
    <property type="match status" value="1"/>
</dbReference>
<dbReference type="Pfam" id="PF00294">
    <property type="entry name" value="PfkB"/>
    <property type="match status" value="1"/>
</dbReference>
<dbReference type="Gene3D" id="3.40.1190.20">
    <property type="match status" value="1"/>
</dbReference>